<gene>
    <name evidence="3" type="ORF">B6S09_14750</name>
    <name evidence="4" type="ORF">LY04_02555</name>
</gene>
<evidence type="ECO:0000259" key="2">
    <source>
        <dbReference type="Pfam" id="PF10633"/>
    </source>
</evidence>
<dbReference type="SUPFAM" id="SSF55486">
    <property type="entry name" value="Metalloproteases ('zincins'), catalytic domain"/>
    <property type="match status" value="1"/>
</dbReference>
<dbReference type="Proteomes" id="UP000295058">
    <property type="component" value="Unassembled WGS sequence"/>
</dbReference>
<feature type="signal peptide" evidence="1">
    <location>
        <begin position="1"/>
        <end position="29"/>
    </location>
</feature>
<evidence type="ECO:0000313" key="3">
    <source>
        <dbReference type="EMBL" id="OYD22725.1"/>
    </source>
</evidence>
<dbReference type="Pfam" id="PF10633">
    <property type="entry name" value="NPCBM_assoc"/>
    <property type="match status" value="1"/>
</dbReference>
<sequence>MRLPGSAIACYLAAGAFATVLTISFVAHAGQEHPAHSAAVPASADAQQAKEQTLALLEQSRHWQAAVSGADKARAQKKLAVLAQSRTQSLAELAQTNPQAVLELAISEQLRSRMPAEVQVMLEQRFETEGALESIYEDYPNHDHRLRHFIDTPAGEKWELVLAGQVPAPDSRIRVAGWRLAGEQPLLLASEDDVTILAQGGDDSGVVSMGAATNTGTAKLGEQRTLVMLVNFEDKVEEPYTLEEARDMVFNQVNGFYQENSFGQTWLSGDVVGWYTLPLSSTVCDGTIDEHAEQAAAENGVDISGYDRFIYVFPKNACGFSGSGTLSRSPSQTWINESLTLMTTAHELGHNFGLRHAHSLLCQDKVTITGGTGATGSVPWSNCESRTYGDGLDVMGWSPSGHFSAMQKRWLGWLDESQVLTVEQSGDYQLEPYAAQDKGIKALKVLKAVDEQGRKSWYYIEYRHPTGYDGYLTTSENPMFIENTTNGLTVRAVYEGAGMEGSFLLDMTPETTHQVALDPLLAPGRIFDDPDGLLSIIPQWLDEQGATVHIELNDSVCMATGPSLSLGSVTQTIKGDATAQFELTLTNNSSCATSQYALSAQLPEGWVSEWSAGSVSLTPGDTVIVGVTLLPPGAVAEGEYDMVFAADDSRLGAQVQASVIVNNTVGNQAPVAEADLVTMETDGSITFYPLGNDWDPDGDALTLVAVEQGSKGQVLNNGNGSVTYVPAKSFKGSDSFGYTISDGRLNAQARVSLELQTASGGGGNKGGGKGPNK</sequence>
<evidence type="ECO:0000313" key="4">
    <source>
        <dbReference type="EMBL" id="TDW57690.1"/>
    </source>
</evidence>
<feature type="chain" id="PRO_5012285700" evidence="1">
    <location>
        <begin position="30"/>
        <end position="773"/>
    </location>
</feature>
<dbReference type="OrthoDB" id="5904383at2"/>
<dbReference type="Gene3D" id="2.60.40.2810">
    <property type="match status" value="1"/>
</dbReference>
<evidence type="ECO:0000256" key="1">
    <source>
        <dbReference type="SAM" id="SignalP"/>
    </source>
</evidence>
<protein>
    <submittedName>
        <fullName evidence="4">M6 family metalloprotease-like protein</fullName>
    </submittedName>
</protein>
<dbReference type="Proteomes" id="UP000243640">
    <property type="component" value="Unassembled WGS sequence"/>
</dbReference>
<proteinExistence type="predicted"/>
<dbReference type="EMBL" id="SODO01000010">
    <property type="protein sequence ID" value="TDW57690.1"/>
    <property type="molecule type" value="Genomic_DNA"/>
</dbReference>
<dbReference type="Gene3D" id="3.40.390.10">
    <property type="entry name" value="Collagenase (Catalytic Domain)"/>
    <property type="match status" value="1"/>
</dbReference>
<keyword evidence="6" id="KW-1185">Reference proteome</keyword>
<dbReference type="GO" id="GO:0008237">
    <property type="term" value="F:metallopeptidase activity"/>
    <property type="evidence" value="ECO:0007669"/>
    <property type="project" value="InterPro"/>
</dbReference>
<reference evidence="3 5" key="1">
    <citation type="submission" date="2017-08" db="EMBL/GenBank/DDBJ databases">
        <title>Draft Genome Sequence of the Marine Bacterium Oceanimonas baumannii ATCC 700832.</title>
        <authorList>
            <person name="Mcclelland W.D."/>
            <person name="Brennan M.A."/>
            <person name="Trachtenberg A.M."/>
            <person name="Maclea K.S."/>
        </authorList>
    </citation>
    <scope>NUCLEOTIDE SEQUENCE [LARGE SCALE GENOMIC DNA]</scope>
    <source>
        <strain evidence="3 5">ATCC 700832</strain>
    </source>
</reference>
<accession>A0A235CFV8</accession>
<dbReference type="Pfam" id="PF17963">
    <property type="entry name" value="Big_9"/>
    <property type="match status" value="1"/>
</dbReference>
<reference evidence="4 6" key="2">
    <citation type="submission" date="2019-03" db="EMBL/GenBank/DDBJ databases">
        <title>Genomic Encyclopedia of Archaeal and Bacterial Type Strains, Phase II (KMG-II): from individual species to whole genera.</title>
        <authorList>
            <person name="Goeker M."/>
        </authorList>
    </citation>
    <scope>NUCLEOTIDE SEQUENCE [LARGE SCALE GENOMIC DNA]</scope>
    <source>
        <strain evidence="4 6">DSM 15594</strain>
    </source>
</reference>
<evidence type="ECO:0000313" key="6">
    <source>
        <dbReference type="Proteomes" id="UP000295058"/>
    </source>
</evidence>
<organism evidence="3 5">
    <name type="scientific">Oceanimonas baumannii</name>
    <dbReference type="NCBI Taxonomy" id="129578"/>
    <lineage>
        <taxon>Bacteria</taxon>
        <taxon>Pseudomonadati</taxon>
        <taxon>Pseudomonadota</taxon>
        <taxon>Gammaproteobacteria</taxon>
        <taxon>Aeromonadales</taxon>
        <taxon>Aeromonadaceae</taxon>
        <taxon>Oceanimonas</taxon>
    </lineage>
</organism>
<dbReference type="InterPro" id="IPR024079">
    <property type="entry name" value="MetalloPept_cat_dom_sf"/>
</dbReference>
<dbReference type="EMBL" id="NQJF01000013">
    <property type="protein sequence ID" value="OYD22725.1"/>
    <property type="molecule type" value="Genomic_DNA"/>
</dbReference>
<name>A0A235CFV8_9GAMM</name>
<dbReference type="InterPro" id="IPR018905">
    <property type="entry name" value="A-galactase_NEW3"/>
</dbReference>
<comment type="caution">
    <text evidence="3">The sequence shown here is derived from an EMBL/GenBank/DDBJ whole genome shotgun (WGS) entry which is preliminary data.</text>
</comment>
<keyword evidence="1" id="KW-0732">Signal</keyword>
<feature type="domain" description="Alpha-galactosidase NEW3" evidence="2">
    <location>
        <begin position="576"/>
        <end position="644"/>
    </location>
</feature>
<evidence type="ECO:0000313" key="5">
    <source>
        <dbReference type="Proteomes" id="UP000243640"/>
    </source>
</evidence>
<dbReference type="RefSeq" id="WP_094279261.1">
    <property type="nucleotide sequence ID" value="NZ_NQJF01000013.1"/>
</dbReference>
<dbReference type="AlphaFoldDB" id="A0A235CFV8"/>